<reference evidence="5 6" key="1">
    <citation type="submission" date="2021-06" db="EMBL/GenBank/DDBJ databases">
        <authorList>
            <person name="Criscuolo A."/>
        </authorList>
    </citation>
    <scope>NUCLEOTIDE SEQUENCE [LARGE SCALE GENOMIC DNA]</scope>
    <source>
        <strain evidence="6">CIP 111802</strain>
    </source>
</reference>
<feature type="domain" description="HTH araC/xylS-type" evidence="3">
    <location>
        <begin position="421"/>
        <end position="519"/>
    </location>
</feature>
<organism evidence="5 6">
    <name type="scientific">Paenibacillus allorhizosphaerae</name>
    <dbReference type="NCBI Taxonomy" id="2849866"/>
    <lineage>
        <taxon>Bacteria</taxon>
        <taxon>Bacillati</taxon>
        <taxon>Bacillota</taxon>
        <taxon>Bacilli</taxon>
        <taxon>Bacillales</taxon>
        <taxon>Paenibacillaceae</taxon>
        <taxon>Paenibacillus</taxon>
    </lineage>
</organism>
<dbReference type="SMART" id="SM00342">
    <property type="entry name" value="HTH_ARAC"/>
    <property type="match status" value="1"/>
</dbReference>
<evidence type="ECO:0000256" key="1">
    <source>
        <dbReference type="ARBA" id="ARBA00023125"/>
    </source>
</evidence>
<evidence type="ECO:0000259" key="4">
    <source>
        <dbReference type="PROSITE" id="PS50110"/>
    </source>
</evidence>
<dbReference type="EC" id="3.5.1.44" evidence="5"/>
<name>A0ABM8VGX0_9BACL</name>
<evidence type="ECO:0000256" key="2">
    <source>
        <dbReference type="PROSITE-ProRule" id="PRU00169"/>
    </source>
</evidence>
<dbReference type="PROSITE" id="PS50110">
    <property type="entry name" value="RESPONSE_REGULATORY"/>
    <property type="match status" value="1"/>
</dbReference>
<gene>
    <name evidence="5" type="primary">cheB_5</name>
    <name evidence="5" type="ORF">PAECIP111802_02593</name>
</gene>
<dbReference type="PANTHER" id="PTHR43280">
    <property type="entry name" value="ARAC-FAMILY TRANSCRIPTIONAL REGULATOR"/>
    <property type="match status" value="1"/>
</dbReference>
<dbReference type="InterPro" id="IPR018060">
    <property type="entry name" value="HTH_AraC"/>
</dbReference>
<dbReference type="PANTHER" id="PTHR43280:SF28">
    <property type="entry name" value="HTH-TYPE TRANSCRIPTIONAL ACTIVATOR RHAS"/>
    <property type="match status" value="1"/>
</dbReference>
<evidence type="ECO:0000313" key="5">
    <source>
        <dbReference type="EMBL" id="CAG7639918.1"/>
    </source>
</evidence>
<keyword evidence="2" id="KW-0597">Phosphoprotein</keyword>
<evidence type="ECO:0000259" key="3">
    <source>
        <dbReference type="PROSITE" id="PS01124"/>
    </source>
</evidence>
<dbReference type="PROSITE" id="PS01124">
    <property type="entry name" value="HTH_ARAC_FAMILY_2"/>
    <property type="match status" value="1"/>
</dbReference>
<keyword evidence="5" id="KW-0378">Hydrolase</keyword>
<protein>
    <submittedName>
        <fullName evidence="5">Protein-glutamate methylesterase/protein-glutamine glutaminase</fullName>
        <ecNumber evidence="5">3.5.1.44</ecNumber>
    </submittedName>
</protein>
<dbReference type="Pfam" id="PF00072">
    <property type="entry name" value="Response_reg"/>
    <property type="match status" value="1"/>
</dbReference>
<dbReference type="Pfam" id="PF12833">
    <property type="entry name" value="HTH_18"/>
    <property type="match status" value="1"/>
</dbReference>
<dbReference type="InterPro" id="IPR001789">
    <property type="entry name" value="Sig_transdc_resp-reg_receiver"/>
</dbReference>
<dbReference type="GO" id="GO:0050568">
    <property type="term" value="F:protein-glutamine glutaminase activity"/>
    <property type="evidence" value="ECO:0007669"/>
    <property type="project" value="UniProtKB-EC"/>
</dbReference>
<feature type="domain" description="Response regulatory" evidence="4">
    <location>
        <begin position="4"/>
        <end position="121"/>
    </location>
</feature>
<evidence type="ECO:0000313" key="6">
    <source>
        <dbReference type="Proteomes" id="UP000730618"/>
    </source>
</evidence>
<dbReference type="SMART" id="SM00448">
    <property type="entry name" value="REC"/>
    <property type="match status" value="1"/>
</dbReference>
<sequence length="521" mass="59869">MKVKMVVIDDEVLVRKGVISSVDWESHEIEIAGEAADGRSGLELIRTVQPELVLTDIRMPHMDGLQMMKEVREQFPHIRFVILSVLEDFPTVREALKLGAVDYMNKFRMDPDELLQSVLKIKEALVPKESAMTAEKADAESPWKVMREDWLDWLQGTPNDVYDGAIKSGSRYAVVVLEGNQGHAGTSIKYNELHVQLEAFKEQVEAIDCMFIYESSSGWTLFFRMPKDASSDFEITCVLLERMTAMRHACGDTFSCGVSQAFHLAGERMEAYREAQAALRLVFYRGYGVYAYDSEQSAFSDRHSQFMEMGDFKKYLICLEGHDDEAAEKAFQTLFPATVTEDVNVTEVVDAVHAWVSSVILLLKDWGGQVPASMLSESMFEHVNTRGTYLELRTWCYHLHQLAREMLVVFKKNAYHRPEVQRAIDYIKMHYAEQIRVQDVAHVVNLSENYFSNLFTKEVGKTFSQYIQEIRVEKAKELLRGRKLDWFEVGERVGMDNPKYFSKIFKKYTGCTPIQYTASRK</sequence>
<keyword evidence="6" id="KW-1185">Reference proteome</keyword>
<dbReference type="CDD" id="cd17536">
    <property type="entry name" value="REC_YesN-like"/>
    <property type="match status" value="1"/>
</dbReference>
<dbReference type="EMBL" id="CAJVCE010000006">
    <property type="protein sequence ID" value="CAG7639918.1"/>
    <property type="molecule type" value="Genomic_DNA"/>
</dbReference>
<proteinExistence type="predicted"/>
<accession>A0ABM8VGX0</accession>
<dbReference type="Proteomes" id="UP000730618">
    <property type="component" value="Unassembled WGS sequence"/>
</dbReference>
<comment type="caution">
    <text evidence="5">The sequence shown here is derived from an EMBL/GenBank/DDBJ whole genome shotgun (WGS) entry which is preliminary data.</text>
</comment>
<keyword evidence="1" id="KW-0238">DNA-binding</keyword>
<feature type="modified residue" description="4-aspartylphosphate" evidence="2">
    <location>
        <position position="56"/>
    </location>
</feature>